<keyword evidence="1" id="KW-0472">Membrane</keyword>
<feature type="domain" description="Anti-sigma K factor RskA C-terminal" evidence="2">
    <location>
        <begin position="83"/>
        <end position="212"/>
    </location>
</feature>
<dbReference type="Pfam" id="PF10099">
    <property type="entry name" value="RskA_C"/>
    <property type="match status" value="1"/>
</dbReference>
<evidence type="ECO:0000256" key="1">
    <source>
        <dbReference type="SAM" id="Phobius"/>
    </source>
</evidence>
<dbReference type="EMBL" id="CP099547">
    <property type="protein sequence ID" value="USR78891.1"/>
    <property type="molecule type" value="Genomic_DNA"/>
</dbReference>
<feature type="transmembrane region" description="Helical" evidence="1">
    <location>
        <begin position="80"/>
        <end position="99"/>
    </location>
</feature>
<keyword evidence="1" id="KW-1133">Transmembrane helix</keyword>
<dbReference type="RefSeq" id="WP_252672732.1">
    <property type="nucleotide sequence ID" value="NZ_CP099547.1"/>
</dbReference>
<evidence type="ECO:0000313" key="3">
    <source>
        <dbReference type="EMBL" id="USR78891.1"/>
    </source>
</evidence>
<dbReference type="Proteomes" id="UP001056109">
    <property type="component" value="Chromosome"/>
</dbReference>
<sequence length="238" mass="25769">MNIDNDIAFPDDVAGALGTSLAPITPSADVRQRILSTISSLPQERSTGLRSVPNLAADGSAHPDNLVPLRSRRTRLIRNLSQVAAAVVLIGAGVGIGRWSTLDSMEHTSNFAELNQAQDVVRISDKMPDGHVVTLMWSEEMKMAAVTMPPELQAPPGHSLEVWLRHGNQIRNAGTYEPSNTGPFSFIDVMPEDGDELFVTIEPEGQSQQPSSEAIITWKIDIRHAPSERASTQSNSSV</sequence>
<name>A0ABY5AFW5_9ACTO</name>
<accession>A0ABY5AFW5</accession>
<evidence type="ECO:0000259" key="2">
    <source>
        <dbReference type="Pfam" id="PF10099"/>
    </source>
</evidence>
<reference evidence="3" key="1">
    <citation type="submission" date="2022-06" db="EMBL/GenBank/DDBJ databases">
        <title>Complete Genome Sequence of Arcanobacterium pinnipediorum strain DSM 28752 isolated from a harbour seal.</title>
        <authorList>
            <person name="Borowiak M."/>
            <person name="Kreitlow A."/>
            <person name="Alssahen M."/>
            <person name="Malorny B."/>
            <person name="Laemmler C."/>
            <person name="Prenger-Berninghoff E."/>
            <person name="Siebert U."/>
            <person name="Ploetz M."/>
            <person name="Abdulmawjood A."/>
        </authorList>
    </citation>
    <scope>NUCLEOTIDE SEQUENCE</scope>
    <source>
        <strain evidence="3">DSM 28752</strain>
    </source>
</reference>
<evidence type="ECO:0000313" key="4">
    <source>
        <dbReference type="Proteomes" id="UP001056109"/>
    </source>
</evidence>
<proteinExistence type="predicted"/>
<protein>
    <submittedName>
        <fullName evidence="3">Anti-sigma factor</fullName>
    </submittedName>
</protein>
<gene>
    <name evidence="3" type="ORF">NG665_05740</name>
</gene>
<keyword evidence="4" id="KW-1185">Reference proteome</keyword>
<dbReference type="InterPro" id="IPR018764">
    <property type="entry name" value="RskA_C"/>
</dbReference>
<keyword evidence="1" id="KW-0812">Transmembrane</keyword>
<organism evidence="3 4">
    <name type="scientific">Arcanobacterium pinnipediorum</name>
    <dbReference type="NCBI Taxonomy" id="1503041"/>
    <lineage>
        <taxon>Bacteria</taxon>
        <taxon>Bacillati</taxon>
        <taxon>Actinomycetota</taxon>
        <taxon>Actinomycetes</taxon>
        <taxon>Actinomycetales</taxon>
        <taxon>Actinomycetaceae</taxon>
        <taxon>Arcanobacterium</taxon>
    </lineage>
</organism>